<evidence type="ECO:0000256" key="13">
    <source>
        <dbReference type="ARBA" id="ARBA00023125"/>
    </source>
</evidence>
<dbReference type="GO" id="GO:0005198">
    <property type="term" value="F:structural molecule activity"/>
    <property type="evidence" value="ECO:0007669"/>
    <property type="project" value="InterPro"/>
</dbReference>
<dbReference type="GO" id="GO:0042025">
    <property type="term" value="C:host cell nucleus"/>
    <property type="evidence" value="ECO:0007669"/>
    <property type="project" value="UniProtKB-SubCell"/>
</dbReference>
<evidence type="ECO:0000256" key="5">
    <source>
        <dbReference type="ARBA" id="ARBA00022695"/>
    </source>
</evidence>
<dbReference type="InterPro" id="IPR049912">
    <property type="entry name" value="CRESS_DNA_REP"/>
</dbReference>
<keyword evidence="3" id="KW-1048">Host nucleus</keyword>
<keyword evidence="7" id="KW-0540">Nuclease</keyword>
<dbReference type="Gene3D" id="3.40.1310.20">
    <property type="match status" value="1"/>
</dbReference>
<keyword evidence="4" id="KW-0808">Transferase</keyword>
<dbReference type="Gene3D" id="3.40.50.300">
    <property type="entry name" value="P-loop containing nucleotide triphosphate hydrolases"/>
    <property type="match status" value="1"/>
</dbReference>
<keyword evidence="10" id="KW-0255">Endonuclease</keyword>
<evidence type="ECO:0000256" key="6">
    <source>
        <dbReference type="ARBA" id="ARBA00022705"/>
    </source>
</evidence>
<dbReference type="GO" id="GO:0016779">
    <property type="term" value="F:nucleotidyltransferase activity"/>
    <property type="evidence" value="ECO:0007669"/>
    <property type="project" value="UniProtKB-KW"/>
</dbReference>
<evidence type="ECO:0000259" key="15">
    <source>
        <dbReference type="Pfam" id="PF08283"/>
    </source>
</evidence>
<keyword evidence="12" id="KW-0190">Covalent protein-DNA linkage</keyword>
<dbReference type="InterPro" id="IPR022692">
    <property type="entry name" value="Gemini_AL1_REP_central"/>
</dbReference>
<accession>A0A858NFU0</accession>
<evidence type="ECO:0000313" key="17">
    <source>
        <dbReference type="EMBL" id="QJB18590.1"/>
    </source>
</evidence>
<feature type="domain" description="Geminivirus AL1 replication-associated protein central" evidence="15">
    <location>
        <begin position="122"/>
        <end position="219"/>
    </location>
</feature>
<evidence type="ECO:0000256" key="8">
    <source>
        <dbReference type="ARBA" id="ARBA00022723"/>
    </source>
</evidence>
<reference evidence="16" key="1">
    <citation type="submission" date="2020-04" db="EMBL/GenBank/DDBJ databases">
        <title>Genomes of microviruses in a sewage oxidation pond.</title>
        <authorList>
            <person name="Schreck J."/>
            <person name="Kraberger S."/>
            <person name="Scotch M."/>
            <person name="Halden R.U."/>
            <person name="Varsani A."/>
        </authorList>
    </citation>
    <scope>NUCLEOTIDE SEQUENCE</scope>
    <source>
        <strain evidence="17">6537_331</strain>
        <strain evidence="16">6538_344</strain>
    </source>
</reference>
<feature type="domain" description="CRESS-DNA virus Rep endonuclease" evidence="14">
    <location>
        <begin position="3"/>
        <end position="113"/>
    </location>
</feature>
<keyword evidence="11" id="KW-0378">Hydrolase</keyword>
<evidence type="ECO:0000256" key="4">
    <source>
        <dbReference type="ARBA" id="ARBA00022679"/>
    </source>
</evidence>
<dbReference type="GO" id="GO:0003677">
    <property type="term" value="F:DNA binding"/>
    <property type="evidence" value="ECO:0007669"/>
    <property type="project" value="UniProtKB-KW"/>
</dbReference>
<dbReference type="InterPro" id="IPR027417">
    <property type="entry name" value="P-loop_NTPase"/>
</dbReference>
<dbReference type="Pfam" id="PF08283">
    <property type="entry name" value="Gemini_AL1_M"/>
    <property type="match status" value="1"/>
</dbReference>
<evidence type="ECO:0000259" key="14">
    <source>
        <dbReference type="Pfam" id="PF00799"/>
    </source>
</evidence>
<proteinExistence type="predicted"/>
<dbReference type="SUPFAM" id="SSF55464">
    <property type="entry name" value="Origin of replication-binding domain, RBD-like"/>
    <property type="match status" value="1"/>
</dbReference>
<evidence type="ECO:0000256" key="9">
    <source>
        <dbReference type="ARBA" id="ARBA00022741"/>
    </source>
</evidence>
<organism evidence="16">
    <name type="scientific">Genomoviridae sp</name>
    <dbReference type="NCBI Taxonomy" id="2202565"/>
    <lineage>
        <taxon>Viruses</taxon>
        <taxon>Monodnaviria</taxon>
        <taxon>Shotokuvirae</taxon>
        <taxon>Cressdnaviricota</taxon>
        <taxon>Repensiviricetes</taxon>
        <taxon>Geplafuvirales</taxon>
        <taxon>Genomoviridae</taxon>
    </lineage>
</organism>
<dbReference type="EMBL" id="MT309818">
    <property type="protein sequence ID" value="QJB18556.1"/>
    <property type="molecule type" value="Genomic_DNA"/>
</dbReference>
<dbReference type="SUPFAM" id="SSF52540">
    <property type="entry name" value="P-loop containing nucleoside triphosphate hydrolases"/>
    <property type="match status" value="1"/>
</dbReference>
<dbReference type="EMBL" id="MT309836">
    <property type="protein sequence ID" value="QJB18590.1"/>
    <property type="molecule type" value="Genomic_DNA"/>
</dbReference>
<evidence type="ECO:0000256" key="12">
    <source>
        <dbReference type="ARBA" id="ARBA00023124"/>
    </source>
</evidence>
<dbReference type="GO" id="GO:0046872">
    <property type="term" value="F:metal ion binding"/>
    <property type="evidence" value="ECO:0007669"/>
    <property type="project" value="UniProtKB-KW"/>
</dbReference>
<evidence type="ECO:0000256" key="7">
    <source>
        <dbReference type="ARBA" id="ARBA00022722"/>
    </source>
</evidence>
<dbReference type="Pfam" id="PF00799">
    <property type="entry name" value="Gemini_AL1"/>
    <property type="match status" value="1"/>
</dbReference>
<comment type="subcellular location">
    <subcellularLocation>
        <location evidence="1">Host nucleus</location>
    </subcellularLocation>
</comment>
<keyword evidence="6" id="KW-0235">DNA replication</keyword>
<keyword evidence="9" id="KW-0547">Nucleotide-binding</keyword>
<evidence type="ECO:0000256" key="11">
    <source>
        <dbReference type="ARBA" id="ARBA00022801"/>
    </source>
</evidence>
<evidence type="ECO:0000256" key="10">
    <source>
        <dbReference type="ARBA" id="ARBA00022759"/>
    </source>
</evidence>
<evidence type="ECO:0000313" key="16">
    <source>
        <dbReference type="EMBL" id="QJB18556.1"/>
    </source>
</evidence>
<dbReference type="GO" id="GO:0016888">
    <property type="term" value="F:DNA endonuclease activity, producing 5'-phosphomonoesters"/>
    <property type="evidence" value="ECO:0007669"/>
    <property type="project" value="InterPro"/>
</dbReference>
<keyword evidence="5" id="KW-0548">Nucleotidyltransferase</keyword>
<evidence type="ECO:0000256" key="1">
    <source>
        <dbReference type="ARBA" id="ARBA00004147"/>
    </source>
</evidence>
<dbReference type="GO" id="GO:0000166">
    <property type="term" value="F:nucleotide binding"/>
    <property type="evidence" value="ECO:0007669"/>
    <property type="project" value="UniProtKB-KW"/>
</dbReference>
<sequence length="326" mass="38674">MPFRFDNKRVFLTYAQSGERTLDSFYEFITTLRDGRDELVPIEYAVVCRERHQDGGWHFHGFILFRERFQSRNPRVFDFDGLHPNFESVRGERNVRNKIEYTKKDGDFREFGQEPAAVERVHKQQHWLDLIDSSTDATDFMGKAKAVAPRDFVLQNDKFEAFAHKYYNNVGTYVTEYPRESFTVPAECDDWVREVLEQGPNRPKCLVLVGPGEIGKTEWARSLGEHFYNSTWFNLDEVDPSKDYAVFDDIKLNEKTYWSWKPWFGGQKEFTVTDKYRKKRKLIWGKPIIWICNPASDPRNIAGIDYSEHEWLRLRCIFVDLVNKLY</sequence>
<dbReference type="InterPro" id="IPR001301">
    <property type="entry name" value="Gemini_AL1_CLV"/>
</dbReference>
<keyword evidence="13" id="KW-0238">DNA-binding</keyword>
<dbReference type="PRINTS" id="PR00228">
    <property type="entry name" value="GEMCOATCLVL1"/>
</dbReference>
<keyword evidence="8" id="KW-0479">Metal-binding</keyword>
<dbReference type="GO" id="GO:0006260">
    <property type="term" value="P:DNA replication"/>
    <property type="evidence" value="ECO:0007669"/>
    <property type="project" value="UniProtKB-KW"/>
</dbReference>
<evidence type="ECO:0000256" key="3">
    <source>
        <dbReference type="ARBA" id="ARBA00022562"/>
    </source>
</evidence>
<evidence type="ECO:0000256" key="2">
    <source>
        <dbReference type="ARBA" id="ARBA00014531"/>
    </source>
</evidence>
<protein>
    <recommendedName>
        <fullName evidence="2">Replication-associated protein</fullName>
    </recommendedName>
</protein>
<name>A0A858NFU0_9VIRU</name>